<accession>A0ABM7VCP6</accession>
<feature type="transmembrane region" description="Helical" evidence="1">
    <location>
        <begin position="7"/>
        <end position="27"/>
    </location>
</feature>
<proteinExistence type="predicted"/>
<feature type="transmembrane region" description="Helical" evidence="1">
    <location>
        <begin position="98"/>
        <end position="118"/>
    </location>
</feature>
<protein>
    <submittedName>
        <fullName evidence="2">Uncharacterized protein</fullName>
    </submittedName>
</protein>
<sequence>MENFLKFFRTSSLILALGMFLYVYAWMPSGVTVSIDAVGNAATIVTRDTFFFGGLVFLASINGIFFMFINLLQNMSSDPMVRGLTYRNYFFKKQMSDWFLALNGILNLGFAISVAFLGSYNNSQFGNSTLINSTIFVFPIVLLATMVWLMVILSKNRR</sequence>
<dbReference type="RefSeq" id="WP_338397828.1">
    <property type="nucleotide sequence ID" value="NZ_AP025292.1"/>
</dbReference>
<keyword evidence="1" id="KW-0472">Membrane</keyword>
<gene>
    <name evidence="2" type="ORF">PEPS_09960</name>
</gene>
<keyword evidence="1" id="KW-1133">Transmembrane helix</keyword>
<evidence type="ECO:0000256" key="1">
    <source>
        <dbReference type="SAM" id="Phobius"/>
    </source>
</evidence>
<keyword evidence="1" id="KW-0812">Transmembrane</keyword>
<organism evidence="2 3">
    <name type="scientific">Persicobacter psychrovividus</name>
    <dbReference type="NCBI Taxonomy" id="387638"/>
    <lineage>
        <taxon>Bacteria</taxon>
        <taxon>Pseudomonadati</taxon>
        <taxon>Bacteroidota</taxon>
        <taxon>Cytophagia</taxon>
        <taxon>Cytophagales</taxon>
        <taxon>Persicobacteraceae</taxon>
        <taxon>Persicobacter</taxon>
    </lineage>
</organism>
<evidence type="ECO:0000313" key="2">
    <source>
        <dbReference type="EMBL" id="BDC98715.1"/>
    </source>
</evidence>
<evidence type="ECO:0000313" key="3">
    <source>
        <dbReference type="Proteomes" id="UP001354989"/>
    </source>
</evidence>
<dbReference type="Proteomes" id="UP001354989">
    <property type="component" value="Chromosome"/>
</dbReference>
<dbReference type="EMBL" id="AP025292">
    <property type="protein sequence ID" value="BDC98715.1"/>
    <property type="molecule type" value="Genomic_DNA"/>
</dbReference>
<feature type="transmembrane region" description="Helical" evidence="1">
    <location>
        <begin position="130"/>
        <end position="153"/>
    </location>
</feature>
<name>A0ABM7VCP6_9BACT</name>
<keyword evidence="3" id="KW-1185">Reference proteome</keyword>
<reference evidence="2 3" key="1">
    <citation type="submission" date="2021-12" db="EMBL/GenBank/DDBJ databases">
        <title>Genome sequencing of bacteria with rrn-lacking chromosome and rrn-plasmid.</title>
        <authorList>
            <person name="Anda M."/>
            <person name="Iwasaki W."/>
        </authorList>
    </citation>
    <scope>NUCLEOTIDE SEQUENCE [LARGE SCALE GENOMIC DNA]</scope>
    <source>
        <strain evidence="2 3">NBRC 101262</strain>
    </source>
</reference>
<feature type="transmembrane region" description="Helical" evidence="1">
    <location>
        <begin position="50"/>
        <end position="72"/>
    </location>
</feature>